<gene>
    <name evidence="1" type="ORF">EYF80_041149</name>
</gene>
<dbReference type="AlphaFoldDB" id="A0A4Z2G510"/>
<dbReference type="Proteomes" id="UP000314294">
    <property type="component" value="Unassembled WGS sequence"/>
</dbReference>
<accession>A0A4Z2G510</accession>
<comment type="caution">
    <text evidence="1">The sequence shown here is derived from an EMBL/GenBank/DDBJ whole genome shotgun (WGS) entry which is preliminary data.</text>
</comment>
<proteinExistence type="predicted"/>
<evidence type="ECO:0000313" key="1">
    <source>
        <dbReference type="EMBL" id="TNN48656.1"/>
    </source>
</evidence>
<evidence type="ECO:0000313" key="2">
    <source>
        <dbReference type="Proteomes" id="UP000314294"/>
    </source>
</evidence>
<protein>
    <submittedName>
        <fullName evidence="1">Uncharacterized protein</fullName>
    </submittedName>
</protein>
<name>A0A4Z2G510_9TELE</name>
<organism evidence="1 2">
    <name type="scientific">Liparis tanakae</name>
    <name type="common">Tanaka's snailfish</name>
    <dbReference type="NCBI Taxonomy" id="230148"/>
    <lineage>
        <taxon>Eukaryota</taxon>
        <taxon>Metazoa</taxon>
        <taxon>Chordata</taxon>
        <taxon>Craniata</taxon>
        <taxon>Vertebrata</taxon>
        <taxon>Euteleostomi</taxon>
        <taxon>Actinopterygii</taxon>
        <taxon>Neopterygii</taxon>
        <taxon>Teleostei</taxon>
        <taxon>Neoteleostei</taxon>
        <taxon>Acanthomorphata</taxon>
        <taxon>Eupercaria</taxon>
        <taxon>Perciformes</taxon>
        <taxon>Cottioidei</taxon>
        <taxon>Cottales</taxon>
        <taxon>Liparidae</taxon>
        <taxon>Liparis</taxon>
    </lineage>
</organism>
<dbReference type="EMBL" id="SRLO01000687">
    <property type="protein sequence ID" value="TNN48656.1"/>
    <property type="molecule type" value="Genomic_DNA"/>
</dbReference>
<sequence length="80" mass="8314">MVLGPGSLPLLPASSPWYGSGSLPNGPASFSVPPCGNLDLWSMPTTNYSEIGEGSVGPRQRATRACACREHPAEHNHGAI</sequence>
<keyword evidence="2" id="KW-1185">Reference proteome</keyword>
<reference evidence="1 2" key="1">
    <citation type="submission" date="2019-03" db="EMBL/GenBank/DDBJ databases">
        <title>First draft genome of Liparis tanakae, snailfish: a comprehensive survey of snailfish specific genes.</title>
        <authorList>
            <person name="Kim W."/>
            <person name="Song I."/>
            <person name="Jeong J.-H."/>
            <person name="Kim D."/>
            <person name="Kim S."/>
            <person name="Ryu S."/>
            <person name="Song J.Y."/>
            <person name="Lee S.K."/>
        </authorList>
    </citation>
    <scope>NUCLEOTIDE SEQUENCE [LARGE SCALE GENOMIC DNA]</scope>
    <source>
        <tissue evidence="1">Muscle</tissue>
    </source>
</reference>